<evidence type="ECO:0000313" key="6">
    <source>
        <dbReference type="Proteomes" id="UP000515511"/>
    </source>
</evidence>
<sequence>MTGDLTEAARAWLGSAPALPPLPGRSEDIVGTFARLLYGRTPAGARLTGVTEPQPPETVLDGAAVRRRLVASIACPEGVLALDVLVHVPTGSPGRAPVVVALNFTGNQDSIDGDQSDRWPYARIVAAGFAVLTADYRQIEPDEPAPATPGVRALFPTGDAPAWGAVGAWAWGLSRLLDLAGWVGGVDSSRAIALGHSRLGKAALWAAAQDHRFAVAVSNDSGCAGASLFRHPGGEDIAAITTAFPHWFVPSFAAYAHREGDLPLDQHQLLAAIAPRRVLVLSARDDHWADPVGEAAAALAAAPAFPAGGLAHHVRDGGHDLTPEDWLRALDFSTFRKDT</sequence>
<dbReference type="Pfam" id="PF22244">
    <property type="entry name" value="GCE_fung"/>
    <property type="match status" value="1"/>
</dbReference>
<dbReference type="Proteomes" id="UP000515511">
    <property type="component" value="Chromosome"/>
</dbReference>
<evidence type="ECO:0000259" key="4">
    <source>
        <dbReference type="Pfam" id="PF22244"/>
    </source>
</evidence>
<name>A0A7G6YAP3_9MICO</name>
<accession>A0A7G6YAP3</accession>
<dbReference type="SUPFAM" id="SSF53474">
    <property type="entry name" value="alpha/beta-Hydrolases"/>
    <property type="match status" value="1"/>
</dbReference>
<proteinExistence type="predicted"/>
<dbReference type="RefSeq" id="WP_185275026.1">
    <property type="nucleotide sequence ID" value="NZ_CP043641.1"/>
</dbReference>
<dbReference type="GO" id="GO:0052689">
    <property type="term" value="F:carboxylic ester hydrolase activity"/>
    <property type="evidence" value="ECO:0007669"/>
    <property type="project" value="UniProtKB-KW"/>
</dbReference>
<dbReference type="InterPro" id="IPR029058">
    <property type="entry name" value="AB_hydrolase_fold"/>
</dbReference>
<organism evidence="5 6">
    <name type="scientific">Leifsonia shinshuensis</name>
    <dbReference type="NCBI Taxonomy" id="150026"/>
    <lineage>
        <taxon>Bacteria</taxon>
        <taxon>Bacillati</taxon>
        <taxon>Actinomycetota</taxon>
        <taxon>Actinomycetes</taxon>
        <taxon>Micrococcales</taxon>
        <taxon>Microbacteriaceae</taxon>
        <taxon>Leifsonia</taxon>
    </lineage>
</organism>
<protein>
    <submittedName>
        <fullName evidence="5">Acetylxylan esterase</fullName>
    </submittedName>
</protein>
<gene>
    <name evidence="5" type="ORF">F1C12_10735</name>
</gene>
<keyword evidence="1" id="KW-0719">Serine esterase</keyword>
<dbReference type="InterPro" id="IPR054579">
    <property type="entry name" value="GCE-like_dom"/>
</dbReference>
<feature type="domain" description="4-O-methyl-glucuronoyl methylesterase-like" evidence="4">
    <location>
        <begin position="84"/>
        <end position="306"/>
    </location>
</feature>
<dbReference type="KEGG" id="lse:F1C12_10735"/>
<evidence type="ECO:0000256" key="1">
    <source>
        <dbReference type="ARBA" id="ARBA00022487"/>
    </source>
</evidence>
<dbReference type="Gene3D" id="3.40.50.1820">
    <property type="entry name" value="alpha/beta hydrolase"/>
    <property type="match status" value="1"/>
</dbReference>
<reference evidence="6" key="1">
    <citation type="submission" date="2019-09" db="EMBL/GenBank/DDBJ databases">
        <title>Antimicrobial potential of Antarctic Bacteria.</title>
        <authorList>
            <person name="Benaud N."/>
            <person name="Edwards R.J."/>
            <person name="Ferrari B.C."/>
        </authorList>
    </citation>
    <scope>NUCLEOTIDE SEQUENCE [LARGE SCALE GENOMIC DNA]</scope>
    <source>
        <strain evidence="6">INR9</strain>
    </source>
</reference>
<keyword evidence="3" id="KW-0378">Hydrolase</keyword>
<evidence type="ECO:0000256" key="2">
    <source>
        <dbReference type="ARBA" id="ARBA00022729"/>
    </source>
</evidence>
<dbReference type="EMBL" id="CP043641">
    <property type="protein sequence ID" value="QNE35558.1"/>
    <property type="molecule type" value="Genomic_DNA"/>
</dbReference>
<keyword evidence="2" id="KW-0732">Signal</keyword>
<dbReference type="AlphaFoldDB" id="A0A7G6YAP3"/>
<evidence type="ECO:0000256" key="3">
    <source>
        <dbReference type="ARBA" id="ARBA00022801"/>
    </source>
</evidence>
<evidence type="ECO:0000313" key="5">
    <source>
        <dbReference type="EMBL" id="QNE35558.1"/>
    </source>
</evidence>